<organism evidence="1 2">
    <name type="scientific">Oceanobacillus indicireducens</name>
    <dbReference type="NCBI Taxonomy" id="1004261"/>
    <lineage>
        <taxon>Bacteria</taxon>
        <taxon>Bacillati</taxon>
        <taxon>Bacillota</taxon>
        <taxon>Bacilli</taxon>
        <taxon>Bacillales</taxon>
        <taxon>Bacillaceae</taxon>
        <taxon>Oceanobacillus</taxon>
    </lineage>
</organism>
<name>A0A918D191_9BACI</name>
<reference evidence="1" key="1">
    <citation type="journal article" date="2014" name="Int. J. Syst. Evol. Microbiol.">
        <title>Complete genome sequence of Corynebacterium casei LMG S-19264T (=DSM 44701T), isolated from a smear-ripened cheese.</title>
        <authorList>
            <consortium name="US DOE Joint Genome Institute (JGI-PGF)"/>
            <person name="Walter F."/>
            <person name="Albersmeier A."/>
            <person name="Kalinowski J."/>
            <person name="Ruckert C."/>
        </authorList>
    </citation>
    <scope>NUCLEOTIDE SEQUENCE</scope>
    <source>
        <strain evidence="1">JCM 17251</strain>
    </source>
</reference>
<evidence type="ECO:0000313" key="2">
    <source>
        <dbReference type="Proteomes" id="UP000624041"/>
    </source>
</evidence>
<dbReference type="RefSeq" id="WP_156855856.1">
    <property type="nucleotide sequence ID" value="NZ_BMOS01000009.1"/>
</dbReference>
<sequence>MSFALQQLYVADGIKKQDTEKLLMEIAEQLEQIDVIIKNRTDHEIWKLFQKQQQEMEKVETTIGSLLQYR</sequence>
<dbReference type="EMBL" id="BMOS01000009">
    <property type="protein sequence ID" value="GGN56274.1"/>
    <property type="molecule type" value="Genomic_DNA"/>
</dbReference>
<proteinExistence type="predicted"/>
<reference evidence="1" key="2">
    <citation type="submission" date="2020-09" db="EMBL/GenBank/DDBJ databases">
        <authorList>
            <person name="Sun Q."/>
            <person name="Ohkuma M."/>
        </authorList>
    </citation>
    <scope>NUCLEOTIDE SEQUENCE</scope>
    <source>
        <strain evidence="1">JCM 17251</strain>
    </source>
</reference>
<evidence type="ECO:0000313" key="1">
    <source>
        <dbReference type="EMBL" id="GGN56274.1"/>
    </source>
</evidence>
<keyword evidence="2" id="KW-1185">Reference proteome</keyword>
<accession>A0A918D191</accession>
<gene>
    <name evidence="1" type="ORF">GCM10007971_15930</name>
</gene>
<protein>
    <submittedName>
        <fullName evidence="1">Uncharacterized protein</fullName>
    </submittedName>
</protein>
<comment type="caution">
    <text evidence="1">The sequence shown here is derived from an EMBL/GenBank/DDBJ whole genome shotgun (WGS) entry which is preliminary data.</text>
</comment>
<dbReference type="Proteomes" id="UP000624041">
    <property type="component" value="Unassembled WGS sequence"/>
</dbReference>
<dbReference type="AlphaFoldDB" id="A0A918D191"/>